<dbReference type="SUPFAM" id="SSF52172">
    <property type="entry name" value="CheY-like"/>
    <property type="match status" value="1"/>
</dbReference>
<dbReference type="SMART" id="SM00448">
    <property type="entry name" value="REC"/>
    <property type="match status" value="1"/>
</dbReference>
<organism evidence="8 9">
    <name type="scientific">Paenibacillus apiarius</name>
    <dbReference type="NCBI Taxonomy" id="46240"/>
    <lineage>
        <taxon>Bacteria</taxon>
        <taxon>Bacillati</taxon>
        <taxon>Bacillota</taxon>
        <taxon>Bacilli</taxon>
        <taxon>Bacillales</taxon>
        <taxon>Paenibacillaceae</taxon>
        <taxon>Paenibacillus</taxon>
    </lineage>
</organism>
<reference evidence="8 9" key="1">
    <citation type="submission" date="2022-05" db="EMBL/GenBank/DDBJ databases">
        <title>Genome Sequencing of Bee-Associated Microbes.</title>
        <authorList>
            <person name="Dunlap C."/>
        </authorList>
    </citation>
    <scope>NUCLEOTIDE SEQUENCE [LARGE SCALE GENOMIC DNA]</scope>
    <source>
        <strain evidence="8 9">NRRL NRS-1438</strain>
    </source>
</reference>
<evidence type="ECO:0000313" key="8">
    <source>
        <dbReference type="EMBL" id="MCY9519267.1"/>
    </source>
</evidence>
<dbReference type="EMBL" id="JAMDLW010000007">
    <property type="protein sequence ID" value="MCY9519267.1"/>
    <property type="molecule type" value="Genomic_DNA"/>
</dbReference>
<evidence type="ECO:0000256" key="1">
    <source>
        <dbReference type="ARBA" id="ARBA00022553"/>
    </source>
</evidence>
<evidence type="ECO:0000259" key="7">
    <source>
        <dbReference type="PROSITE" id="PS50110"/>
    </source>
</evidence>
<proteinExistence type="predicted"/>
<feature type="domain" description="Response regulatory" evidence="7">
    <location>
        <begin position="4"/>
        <end position="117"/>
    </location>
</feature>
<dbReference type="Gene3D" id="3.40.50.2300">
    <property type="match status" value="1"/>
</dbReference>
<name>A0ABT4DPI1_9BACL</name>
<feature type="modified residue" description="4-aspartylphosphate" evidence="6">
    <location>
        <position position="53"/>
    </location>
</feature>
<dbReference type="Proteomes" id="UP001207626">
    <property type="component" value="Unassembled WGS sequence"/>
</dbReference>
<evidence type="ECO:0000256" key="3">
    <source>
        <dbReference type="ARBA" id="ARBA00023015"/>
    </source>
</evidence>
<keyword evidence="4" id="KW-0238">DNA-binding</keyword>
<keyword evidence="1 6" id="KW-0597">Phosphoprotein</keyword>
<dbReference type="InterPro" id="IPR039420">
    <property type="entry name" value="WalR-like"/>
</dbReference>
<dbReference type="InterPro" id="IPR001789">
    <property type="entry name" value="Sig_transdc_resp-reg_receiver"/>
</dbReference>
<dbReference type="RefSeq" id="WP_254912048.1">
    <property type="nucleotide sequence ID" value="NZ_JAMDLV010000034.1"/>
</dbReference>
<dbReference type="PANTHER" id="PTHR48111">
    <property type="entry name" value="REGULATOR OF RPOS"/>
    <property type="match status" value="1"/>
</dbReference>
<keyword evidence="2" id="KW-0902">Two-component regulatory system</keyword>
<evidence type="ECO:0000256" key="4">
    <source>
        <dbReference type="ARBA" id="ARBA00023125"/>
    </source>
</evidence>
<keyword evidence="9" id="KW-1185">Reference proteome</keyword>
<keyword evidence="5" id="KW-0804">Transcription</keyword>
<protein>
    <submittedName>
        <fullName evidence="8">Response regulator</fullName>
    </submittedName>
</protein>
<sequence>MEHTILVVDDEPLIRELIADYLEDEGYAVLQAANGAAAVRLLRRRAVDLVVLDVMMPGKNGFEVCEEIRSFSNAIIVMLTAKAEEDDKLTGYGSGADDYVTKPFSPKVLAANIRVLLQGWSHAEAAGGAEETGLVID</sequence>
<keyword evidence="3" id="KW-0805">Transcription regulation</keyword>
<evidence type="ECO:0000256" key="5">
    <source>
        <dbReference type="ARBA" id="ARBA00023163"/>
    </source>
</evidence>
<evidence type="ECO:0000256" key="2">
    <source>
        <dbReference type="ARBA" id="ARBA00023012"/>
    </source>
</evidence>
<comment type="caution">
    <text evidence="8">The sequence shown here is derived from an EMBL/GenBank/DDBJ whole genome shotgun (WGS) entry which is preliminary data.</text>
</comment>
<dbReference type="CDD" id="cd17574">
    <property type="entry name" value="REC_OmpR"/>
    <property type="match status" value="1"/>
</dbReference>
<evidence type="ECO:0000256" key="6">
    <source>
        <dbReference type="PROSITE-ProRule" id="PRU00169"/>
    </source>
</evidence>
<gene>
    <name evidence="8" type="ORF">M5X09_06160</name>
</gene>
<dbReference type="InterPro" id="IPR011006">
    <property type="entry name" value="CheY-like_superfamily"/>
</dbReference>
<dbReference type="PROSITE" id="PS50110">
    <property type="entry name" value="RESPONSE_REGULATORY"/>
    <property type="match status" value="1"/>
</dbReference>
<evidence type="ECO:0000313" key="9">
    <source>
        <dbReference type="Proteomes" id="UP001207626"/>
    </source>
</evidence>
<dbReference type="PANTHER" id="PTHR48111:SF1">
    <property type="entry name" value="TWO-COMPONENT RESPONSE REGULATOR ORR33"/>
    <property type="match status" value="1"/>
</dbReference>
<dbReference type="Pfam" id="PF00072">
    <property type="entry name" value="Response_reg"/>
    <property type="match status" value="1"/>
</dbReference>
<accession>A0ABT4DPI1</accession>